<dbReference type="RefSeq" id="WP_149750727.1">
    <property type="nucleotide sequence ID" value="NZ_VUJW01000005.1"/>
</dbReference>
<name>A0A5B1M5D6_9ACTN</name>
<keyword evidence="2" id="KW-1185">Reference proteome</keyword>
<dbReference type="Proteomes" id="UP000324351">
    <property type="component" value="Unassembled WGS sequence"/>
</dbReference>
<dbReference type="InterPro" id="IPR036890">
    <property type="entry name" value="HATPase_C_sf"/>
</dbReference>
<comment type="caution">
    <text evidence="1">The sequence shown here is derived from an EMBL/GenBank/DDBJ whole genome shotgun (WGS) entry which is preliminary data.</text>
</comment>
<dbReference type="Gene3D" id="3.30.565.10">
    <property type="entry name" value="Histidine kinase-like ATPase, C-terminal domain"/>
    <property type="match status" value="1"/>
</dbReference>
<evidence type="ECO:0000313" key="1">
    <source>
        <dbReference type="EMBL" id="KAA1426900.1"/>
    </source>
</evidence>
<accession>A0A5B1M5D6</accession>
<keyword evidence="1" id="KW-0547">Nucleotide-binding</keyword>
<dbReference type="SUPFAM" id="SSF55874">
    <property type="entry name" value="ATPase domain of HSP90 chaperone/DNA topoisomerase II/histidine kinase"/>
    <property type="match status" value="1"/>
</dbReference>
<reference evidence="1 2" key="2">
    <citation type="submission" date="2019-09" db="EMBL/GenBank/DDBJ databases">
        <authorList>
            <person name="Jin C."/>
        </authorList>
    </citation>
    <scope>NUCLEOTIDE SEQUENCE [LARGE SCALE GENOMIC DNA]</scope>
    <source>
        <strain evidence="1 2">BN140041</strain>
    </source>
</reference>
<sequence length="687" mass="76502">MALRTSLAGRVRNTSLPKSHSLLPLLEAVVNGLQAIDERFGDDVEHGRLRITINRSTQGEFDLGNVASGRTPLRPIVGFTVEDNGVGFTPENMKSFETLDSDHKAAVGARGVGRLLWLKAFERVTVRSAYRDEEENLRERRFKFSVEREVEHEADGPVEQGEDPNRFSDSGTIIDLDRFNDAFQRSAPKTVEAIAREIFEHTIWYFLRPGGGPEVAVVDDETVSLAELLKDFVYDGLAPTSVIVKGTRFDMTNLRLKSSTRNLTPRLYWCAANRVVIEENLASKVTGLYGRLKDESSAEFTYVCYLSSTFLDEHVRADRTAFDLDDRVPGEALIDEVSLDDIRASVLEKVEDLLSDSLATAREEGKKRVADFVSTRAPRYRPVLSRLEKLGVSVDPTIKDADLELLLHRSLQKLEADTIAQSQMVFAQSDTLTPDEQQENLIKYLDTITDINQSDLAAYVSRRRVILDVLSRAIGTNEHGKYAREEVVHSLLMPMRTESNELGADASNLWILDERLAFHDYLASDKTLTSMPITGSDSTKEPDLLATRLVDAPVLTADGKTTPLASIVVVEIKRPMRNDASEGKDPIAQTLSYVKQVRAGGLRTAQGRPVSAYPDAPAFCYVVADLTPTMIDRCDLANLRRTHDGQGYFGFNEAAKAYIEVTSFDRLLSAATERNRAFFDKLGLPST</sequence>
<protein>
    <submittedName>
        <fullName evidence="1">ATP-binding protein</fullName>
    </submittedName>
</protein>
<reference evidence="1 2" key="1">
    <citation type="submission" date="2019-09" db="EMBL/GenBank/DDBJ databases">
        <title>Nocardioides panacisoli sp. nov., isolated from the soil of a ginseng field.</title>
        <authorList>
            <person name="Cho C."/>
        </authorList>
    </citation>
    <scope>NUCLEOTIDE SEQUENCE [LARGE SCALE GENOMIC DNA]</scope>
    <source>
        <strain evidence="1 2">BN140041</strain>
    </source>
</reference>
<keyword evidence="1" id="KW-0067">ATP-binding</keyword>
<evidence type="ECO:0000313" key="2">
    <source>
        <dbReference type="Proteomes" id="UP000324351"/>
    </source>
</evidence>
<dbReference type="GO" id="GO:0005524">
    <property type="term" value="F:ATP binding"/>
    <property type="evidence" value="ECO:0007669"/>
    <property type="project" value="UniProtKB-KW"/>
</dbReference>
<dbReference type="EMBL" id="VUJW01000005">
    <property type="protein sequence ID" value="KAA1426900.1"/>
    <property type="molecule type" value="Genomic_DNA"/>
</dbReference>
<gene>
    <name evidence="1" type="ORF">F0U47_12015</name>
</gene>
<dbReference type="AlphaFoldDB" id="A0A5B1M5D6"/>
<proteinExistence type="predicted"/>
<organism evidence="1 2">
    <name type="scientific">Nocardioides antri</name>
    <dbReference type="NCBI Taxonomy" id="2607659"/>
    <lineage>
        <taxon>Bacteria</taxon>
        <taxon>Bacillati</taxon>
        <taxon>Actinomycetota</taxon>
        <taxon>Actinomycetes</taxon>
        <taxon>Propionibacteriales</taxon>
        <taxon>Nocardioidaceae</taxon>
        <taxon>Nocardioides</taxon>
    </lineage>
</organism>